<gene>
    <name evidence="2" type="ORF">BDK51DRAFT_39642</name>
</gene>
<proteinExistence type="predicted"/>
<feature type="region of interest" description="Disordered" evidence="1">
    <location>
        <begin position="248"/>
        <end position="270"/>
    </location>
</feature>
<sequence length="508" mass="56799">MCSALADLFTRVRFTKRGSDRARRREPLLRPRCGLRALVAGCSMTPKCSHSILQNPSSASVFVIAGGVRCTWRRSSDWNVRVTVAEVVPKEAMRNCRLWYKEYEAYNHRLWRLRQRSMHIPHCRHLQLLQRPPFRFDQHRAAYLEQIRANVSIVYCETGMEKLSRSPIWGRGENRNVSVSPDAVNTAELPLATVPESAPYLDMMHYYGTAFQPLDQIRRGARDSPLNAGNDAQALLTLPRRTYLCKQRRPDRLHNVPRNNSSQSAPKPTYPTSLPCVLTTLLLPALSPFPPCRRRRNRLLPRKFDVIESANLVDTIGLLNVLSATAPLLKPAPRSVINTASRDLLKRGVTPPRISPLCDIVPWSPRSLLTDARAICYNKKMEEFDAPGVVTSWFTTAIHHGRSPGAWPVAETGDLPGIRVVTACRLAISLAASFRRFRNSKGCRVPRNVGGTPARLVLIRQAVSLVVAAMGGGLGGTTYIQSYLLAFILGNLAVWSAAFAPDYDCDFD</sequence>
<dbReference type="AlphaFoldDB" id="A0A4P9W8E5"/>
<dbReference type="EMBL" id="KZ997707">
    <property type="protein sequence ID" value="RKO87070.1"/>
    <property type="molecule type" value="Genomic_DNA"/>
</dbReference>
<reference evidence="3" key="1">
    <citation type="journal article" date="2018" name="Nat. Microbiol.">
        <title>Leveraging single-cell genomics to expand the fungal tree of life.</title>
        <authorList>
            <person name="Ahrendt S.R."/>
            <person name="Quandt C.A."/>
            <person name="Ciobanu D."/>
            <person name="Clum A."/>
            <person name="Salamov A."/>
            <person name="Andreopoulos B."/>
            <person name="Cheng J.F."/>
            <person name="Woyke T."/>
            <person name="Pelin A."/>
            <person name="Henrissat B."/>
            <person name="Reynolds N.K."/>
            <person name="Benny G.L."/>
            <person name="Smith M.E."/>
            <person name="James T.Y."/>
            <person name="Grigoriev I.V."/>
        </authorList>
    </citation>
    <scope>NUCLEOTIDE SEQUENCE [LARGE SCALE GENOMIC DNA]</scope>
</reference>
<evidence type="ECO:0000256" key="1">
    <source>
        <dbReference type="SAM" id="MobiDB-lite"/>
    </source>
</evidence>
<name>A0A4P9W8E5_9FUNG</name>
<evidence type="ECO:0000313" key="3">
    <source>
        <dbReference type="Proteomes" id="UP000269721"/>
    </source>
</evidence>
<dbReference type="OrthoDB" id="2093879at2759"/>
<organism evidence="2 3">
    <name type="scientific">Blyttiomyces helicus</name>
    <dbReference type="NCBI Taxonomy" id="388810"/>
    <lineage>
        <taxon>Eukaryota</taxon>
        <taxon>Fungi</taxon>
        <taxon>Fungi incertae sedis</taxon>
        <taxon>Chytridiomycota</taxon>
        <taxon>Chytridiomycota incertae sedis</taxon>
        <taxon>Chytridiomycetes</taxon>
        <taxon>Chytridiomycetes incertae sedis</taxon>
        <taxon>Blyttiomyces</taxon>
    </lineage>
</organism>
<protein>
    <submittedName>
        <fullName evidence="2">Uncharacterized protein</fullName>
    </submittedName>
</protein>
<accession>A0A4P9W8E5</accession>
<keyword evidence="3" id="KW-1185">Reference proteome</keyword>
<evidence type="ECO:0000313" key="2">
    <source>
        <dbReference type="EMBL" id="RKO87070.1"/>
    </source>
</evidence>
<feature type="compositionally biased region" description="Polar residues" evidence="1">
    <location>
        <begin position="257"/>
        <end position="270"/>
    </location>
</feature>
<dbReference type="Proteomes" id="UP000269721">
    <property type="component" value="Unassembled WGS sequence"/>
</dbReference>